<dbReference type="VEuPathDB" id="GiardiaDB:GL50581_940"/>
<sequence>MGKIKMFSYYPRPSHWQDELSRAPFYTQYVPTKEPRSPPRRSVTSLPRSPRDSHTAKFKASNPTVFKTYNPEAQADFTSKEMITLVGPDPRYIDGHAIYQLDNILDPHVRMVRGAKIQVCSVGKVVLEFHLPRNVSAIDIDVTFAEKTLTIKVPHCLTATQECQVIDIIDGPLGDEYDEYGYYESMCAELNRKEQLERQRQKEEERQRYEALVKKELERKRREAAERAYIQRRYGQFDVFEPDRYFSSAFDRPTLSQLFFM</sequence>
<reference evidence="4" key="1">
    <citation type="submission" date="2012-02" db="EMBL/GenBank/DDBJ databases">
        <title>Genome sequencing of Giardia lamblia Genotypes A2 and B isolates (DH and GS) and comparative analysis with the genomes of Genotypes A1 and E (WB and Pig).</title>
        <authorList>
            <person name="Adam R."/>
            <person name="Dahlstrom E."/>
            <person name="Martens C."/>
            <person name="Bruno D."/>
            <person name="Barbian K."/>
            <person name="Porcella S.F."/>
            <person name="Nash T."/>
        </authorList>
    </citation>
    <scope>NUCLEOTIDE SEQUENCE</scope>
    <source>
        <strain evidence="4">GS</strain>
    </source>
</reference>
<name>V6U1L0_GIAIN</name>
<evidence type="ECO:0000256" key="1">
    <source>
        <dbReference type="SAM" id="Coils"/>
    </source>
</evidence>
<evidence type="ECO:0000313" key="3">
    <source>
        <dbReference type="EMBL" id="ESU44719.1"/>
    </source>
</evidence>
<dbReference type="VEuPathDB" id="GiardiaDB:DHA2_153658"/>
<feature type="region of interest" description="Disordered" evidence="2">
    <location>
        <begin position="30"/>
        <end position="57"/>
    </location>
</feature>
<organism evidence="3 4">
    <name type="scientific">Giardia intestinalis</name>
    <name type="common">Giardia lamblia</name>
    <dbReference type="NCBI Taxonomy" id="5741"/>
    <lineage>
        <taxon>Eukaryota</taxon>
        <taxon>Metamonada</taxon>
        <taxon>Diplomonadida</taxon>
        <taxon>Hexamitidae</taxon>
        <taxon>Giardiinae</taxon>
        <taxon>Giardia</taxon>
    </lineage>
</organism>
<proteinExistence type="predicted"/>
<dbReference type="CDD" id="cd22249">
    <property type="entry name" value="UDM1_RNF168_RNF169-like"/>
    <property type="match status" value="1"/>
</dbReference>
<accession>V6U1L0</accession>
<dbReference type="AlphaFoldDB" id="V6U1L0"/>
<reference evidence="3 4" key="2">
    <citation type="journal article" date="2013" name="Genome Biol. Evol.">
        <title>Genome sequencing of Giardia lamblia genotypes A2 and B isolates (DH and GS) and comparative analysis with the genomes of genotypes A1 and E (WB and Pig).</title>
        <authorList>
            <person name="Adam R.D."/>
            <person name="Dahlstrom E.W."/>
            <person name="Martens C.A."/>
            <person name="Bruno D.P."/>
            <person name="Barbian K.D."/>
            <person name="Ricklefs S.M."/>
            <person name="Hernandez M.M."/>
            <person name="Narla N.P."/>
            <person name="Patel R.B."/>
            <person name="Porcella S.F."/>
            <person name="Nash T.E."/>
        </authorList>
    </citation>
    <scope>NUCLEOTIDE SEQUENCE [LARGE SCALE GENOMIC DNA]</scope>
    <source>
        <strain evidence="3 4">GS</strain>
    </source>
</reference>
<evidence type="ECO:0000256" key="2">
    <source>
        <dbReference type="SAM" id="MobiDB-lite"/>
    </source>
</evidence>
<dbReference type="EMBL" id="AHHH01000017">
    <property type="protein sequence ID" value="ESU44719.1"/>
    <property type="molecule type" value="Genomic_DNA"/>
</dbReference>
<dbReference type="Proteomes" id="UP000018040">
    <property type="component" value="Unassembled WGS sequence"/>
</dbReference>
<gene>
    <name evidence="3" type="ORF">GSB_151459</name>
</gene>
<feature type="coiled-coil region" evidence="1">
    <location>
        <begin position="187"/>
        <end position="219"/>
    </location>
</feature>
<dbReference type="VEuPathDB" id="GiardiaDB:QR46_3876"/>
<dbReference type="VEuPathDB" id="GiardiaDB:GL50803_0015125"/>
<keyword evidence="1" id="KW-0175">Coiled coil</keyword>
<comment type="caution">
    <text evidence="3">The sequence shown here is derived from an EMBL/GenBank/DDBJ whole genome shotgun (WGS) entry which is preliminary data.</text>
</comment>
<dbReference type="OrthoDB" id="10259617at2759"/>
<evidence type="ECO:0000313" key="4">
    <source>
        <dbReference type="Proteomes" id="UP000018040"/>
    </source>
</evidence>
<protein>
    <submittedName>
        <fullName evidence="3">Uncharacterized protein</fullName>
    </submittedName>
</protein>